<accession>A0AAU8BAN2</accession>
<protein>
    <submittedName>
        <fullName evidence="3">Tail length tape-measure protein</fullName>
    </submittedName>
</protein>
<dbReference type="InterPro" id="IPR013491">
    <property type="entry name" value="Tape_meas_N"/>
</dbReference>
<organism evidence="3">
    <name type="scientific">Pseudomonas phage Baskent_P3_3B</name>
    <dbReference type="NCBI Taxonomy" id="3145033"/>
    <lineage>
        <taxon>Viruses</taxon>
        <taxon>Duplodnaviria</taxon>
        <taxon>Heunggongvirae</taxon>
        <taxon>Uroviricota</taxon>
        <taxon>Caudoviricetes</taxon>
        <taxon>Vandenendeviridae</taxon>
        <taxon>Skurskavirinae</taxon>
        <taxon>Pakpunavirus</taxon>
    </lineage>
</organism>
<dbReference type="Pfam" id="PF20155">
    <property type="entry name" value="TMP_3"/>
    <property type="match status" value="1"/>
</dbReference>
<dbReference type="GO" id="GO:0098003">
    <property type="term" value="P:viral tail assembly"/>
    <property type="evidence" value="ECO:0007669"/>
    <property type="project" value="UniProtKB-KW"/>
</dbReference>
<proteinExistence type="predicted"/>
<reference evidence="3" key="1">
    <citation type="submission" date="2024-04" db="EMBL/GenBank/DDBJ databases">
        <authorList>
            <person name="Uskudar Guclu A."/>
            <person name="Ata Vural I."/>
        </authorList>
    </citation>
    <scope>NUCLEOTIDE SEQUENCE</scope>
</reference>
<keyword evidence="1" id="KW-1245">Viral tail assembly</keyword>
<dbReference type="EMBL" id="PP766723">
    <property type="protein sequence ID" value="XCD09047.1"/>
    <property type="molecule type" value="Genomic_DNA"/>
</dbReference>
<evidence type="ECO:0000259" key="2">
    <source>
        <dbReference type="Pfam" id="PF20155"/>
    </source>
</evidence>
<feature type="domain" description="Tape measure protein N-terminal" evidence="2">
    <location>
        <begin position="325"/>
        <end position="491"/>
    </location>
</feature>
<name>A0AAU8BAN2_9CAUD</name>
<sequence length="830" mass="90760">MITERIAQLTGELKFTVDSRPLTAFDKKLAGVEARLREFSKLTNKRFGVKLTLDTKTLREELAKAATQRVVLKNIAVDAAAVRIISEKLQERLNATPIRLKSVRLDLSGIRDQKNFVKTALGQTKVDLPVELGLAQASRTLYEWKKRTESRIRDQKNFVKTALGQTKVDLPVELGLAQASRTLYEWKKRTESRFKIHLNADISRSKLLQNARNTLRDVQGRLNGLAVATPQIRLSVDRAHLRREIQDVLEQIRREVRIRIDLESSIRGGGAGGSRGTAGHIRQGMGMGIGSELAGWGRGFIPGLGGAFAIMQLNRANQELQGQRLAMQAVGGGVQGGQELQATLRDISQRLGLDDRALGSSYVKMMAAGQASDFSKEQVDSIFQSMAEYGRVMGLDGEAMKGSFRAVEQMMGKGQIMSEELKGQLAERFPAAVALMAKSQDMTIAELMKTMEDGKLKSDALIPFARTLAEEARKGGALDAAMQGTAAQQGRFQFGWNRTIEAFAAGGFDRGMSDFFKIAAQGMKEALPLVTALGGGFEALMRPVNALVGIGGELGSQWENIAKQFNMTGTGLTLTTAQTLALLTPMGRLISAISWGALALEDFIVFLEGGDSVFGDFLNNNVQAAETFEKLASESSELKNNLDGIFSVVPGLAEALKGLEFNEMLVSTMRELAAIMEFFNSVVERFAIAGKYRDAKIAEAGGDRSTIMSNIDTMYAMFNPEDAKDKAAFIGDRLVAQNIDAIQTETHTRATQSLTPDQFGYMMQRGQVRNEMEGALKKSAIDISFNLNVSGIDAQGNVMTTEAQERVREIVSNVLEEEISRASASYKESQ</sequence>
<evidence type="ECO:0000313" key="3">
    <source>
        <dbReference type="EMBL" id="XCD09047.1"/>
    </source>
</evidence>
<evidence type="ECO:0000256" key="1">
    <source>
        <dbReference type="ARBA" id="ARBA00022465"/>
    </source>
</evidence>
<keyword evidence="1" id="KW-1188">Viral release from host cell</keyword>
<dbReference type="NCBIfam" id="TIGR02675">
    <property type="entry name" value="tape_meas_nterm"/>
    <property type="match status" value="1"/>
</dbReference>